<dbReference type="GO" id="GO:0004586">
    <property type="term" value="F:ornithine decarboxylase activity"/>
    <property type="evidence" value="ECO:0007669"/>
    <property type="project" value="TreeGrafter"/>
</dbReference>
<dbReference type="PRINTS" id="PR01179">
    <property type="entry name" value="ODADCRBXLASE"/>
</dbReference>
<dbReference type="FunFam" id="3.20.20.10:FF:000008">
    <property type="entry name" value="Ornithine decarboxylase"/>
    <property type="match status" value="1"/>
</dbReference>
<dbReference type="Proteomes" id="UP000243745">
    <property type="component" value="Unassembled WGS sequence"/>
</dbReference>
<evidence type="ECO:0000256" key="1">
    <source>
        <dbReference type="ARBA" id="ARBA00001933"/>
    </source>
</evidence>
<sequence>MNNLFNTKLNYRELINKHGSPLLILDKATVRFQYQELSRALPDVTLHYALKPLPNKDVVSSLLEEGACFDLASKGEIDLVRSLKINPMQCIHTHPIKKDNDIRYSLDYGCNTFVVDNVEEAKKFTPYKDEVKLLIRVSFPNPETPVDLSKKFGVLPEDCLELLKLAGSLGLNIHGLSFHVGSQVPNANRHVEAINDCAKIIREASDSGIKLKVLDIGGGFPVDYEKAESTNIFDFCAPIRDALKQIPSDIKIIAEPGRFLSAPAMINICTVVGKAERFNKPWYYLDDGVYCSYSGQIFDHVIYPKFTPYVDGDKQESVLAGPTCDSIDIIAENIELPALDIGDIIVGKMMGAYTISTATEFNFINKTDILVIDTERDPEYQIPAAE</sequence>
<dbReference type="SUPFAM" id="SSF50621">
    <property type="entry name" value="Alanine racemase C-terminal domain-like"/>
    <property type="match status" value="1"/>
</dbReference>
<dbReference type="Gene3D" id="3.20.20.10">
    <property type="entry name" value="Alanine racemase"/>
    <property type="match status" value="1"/>
</dbReference>
<dbReference type="PANTHER" id="PTHR11482">
    <property type="entry name" value="ARGININE/DIAMINOPIMELATE/ORNITHINE DECARBOXYLASE"/>
    <property type="match status" value="1"/>
</dbReference>
<dbReference type="InterPro" id="IPR009006">
    <property type="entry name" value="Ala_racemase/Decarboxylase_C"/>
</dbReference>
<evidence type="ECO:0000256" key="2">
    <source>
        <dbReference type="ARBA" id="ARBA00008872"/>
    </source>
</evidence>
<organism evidence="7 8">
    <name type="scientific">Ruminobacter amylophilus</name>
    <dbReference type="NCBI Taxonomy" id="867"/>
    <lineage>
        <taxon>Bacteria</taxon>
        <taxon>Pseudomonadati</taxon>
        <taxon>Pseudomonadota</taxon>
        <taxon>Gammaproteobacteria</taxon>
        <taxon>Aeromonadales</taxon>
        <taxon>Succinivibrionaceae</taxon>
        <taxon>Ruminobacter</taxon>
    </lineage>
</organism>
<reference evidence="7 8" key="1">
    <citation type="submission" date="2016-10" db="EMBL/GenBank/DDBJ databases">
        <authorList>
            <person name="Varghese N."/>
            <person name="Submissions S."/>
        </authorList>
    </citation>
    <scope>NUCLEOTIDE SEQUENCE [LARGE SCALE GENOMIC DNA]</scope>
    <source>
        <strain evidence="7 8">DSM 1361</strain>
    </source>
</reference>
<evidence type="ECO:0000256" key="5">
    <source>
        <dbReference type="PIRSR" id="PIRSR600183-50"/>
    </source>
</evidence>
<dbReference type="Pfam" id="PF02784">
    <property type="entry name" value="Orn_Arg_deC_N"/>
    <property type="match status" value="1"/>
</dbReference>
<dbReference type="GO" id="GO:0005737">
    <property type="term" value="C:cytoplasm"/>
    <property type="evidence" value="ECO:0007669"/>
    <property type="project" value="TreeGrafter"/>
</dbReference>
<dbReference type="OrthoDB" id="9802147at2"/>
<evidence type="ECO:0000256" key="4">
    <source>
        <dbReference type="ARBA" id="ARBA00023239"/>
    </source>
</evidence>
<dbReference type="Gene3D" id="2.40.37.10">
    <property type="entry name" value="Lyase, Ornithine Decarboxylase, Chain A, domain 1"/>
    <property type="match status" value="1"/>
</dbReference>
<comment type="cofactor">
    <cofactor evidence="1 5">
        <name>pyridoxal 5'-phosphate</name>
        <dbReference type="ChEBI" id="CHEBI:597326"/>
    </cofactor>
</comment>
<protein>
    <submittedName>
        <fullName evidence="7">Ornithine decarboxylase</fullName>
    </submittedName>
</protein>
<dbReference type="RefSeq" id="WP_093140933.1">
    <property type="nucleotide sequence ID" value="NZ_FOXF01000008.1"/>
</dbReference>
<proteinExistence type="inferred from homology"/>
<dbReference type="InterPro" id="IPR002433">
    <property type="entry name" value="Orn_de-COase"/>
</dbReference>
<dbReference type="EMBL" id="FOXF01000008">
    <property type="protein sequence ID" value="SFP19300.1"/>
    <property type="molecule type" value="Genomic_DNA"/>
</dbReference>
<keyword evidence="4" id="KW-0456">Lyase</keyword>
<dbReference type="CDD" id="cd00622">
    <property type="entry name" value="PLPDE_III_ODC"/>
    <property type="match status" value="1"/>
</dbReference>
<keyword evidence="8" id="KW-1185">Reference proteome</keyword>
<feature type="domain" description="Orn/DAP/Arg decarboxylase 2 N-terminal" evidence="6">
    <location>
        <begin position="29"/>
        <end position="262"/>
    </location>
</feature>
<feature type="active site" description="Proton donor" evidence="5">
    <location>
        <position position="324"/>
    </location>
</feature>
<dbReference type="AlphaFoldDB" id="A0A662ZHA1"/>
<evidence type="ECO:0000313" key="7">
    <source>
        <dbReference type="EMBL" id="SFP19300.1"/>
    </source>
</evidence>
<dbReference type="SUPFAM" id="SSF51419">
    <property type="entry name" value="PLP-binding barrel"/>
    <property type="match status" value="1"/>
</dbReference>
<dbReference type="InterPro" id="IPR022644">
    <property type="entry name" value="De-COase2_N"/>
</dbReference>
<name>A0A662ZHA1_9GAMM</name>
<gene>
    <name evidence="7" type="ORF">SAMN02910344_00685</name>
</gene>
<evidence type="ECO:0000256" key="3">
    <source>
        <dbReference type="ARBA" id="ARBA00022898"/>
    </source>
</evidence>
<feature type="modified residue" description="N6-(pyridoxal phosphate)lysine" evidence="5">
    <location>
        <position position="51"/>
    </location>
</feature>
<accession>A0A662ZHA1</accession>
<dbReference type="InterPro" id="IPR000183">
    <property type="entry name" value="Orn/DAP/Arg_de-COase"/>
</dbReference>
<evidence type="ECO:0000313" key="8">
    <source>
        <dbReference type="Proteomes" id="UP000243745"/>
    </source>
</evidence>
<evidence type="ECO:0000259" key="6">
    <source>
        <dbReference type="Pfam" id="PF02784"/>
    </source>
</evidence>
<dbReference type="InterPro" id="IPR029066">
    <property type="entry name" value="PLP-binding_barrel"/>
</dbReference>
<dbReference type="GO" id="GO:0033387">
    <property type="term" value="P:putrescine biosynthetic process from arginine, via ornithine"/>
    <property type="evidence" value="ECO:0007669"/>
    <property type="project" value="TreeGrafter"/>
</dbReference>
<dbReference type="PANTHER" id="PTHR11482:SF6">
    <property type="entry name" value="ORNITHINE DECARBOXYLASE 1-RELATED"/>
    <property type="match status" value="1"/>
</dbReference>
<dbReference type="PRINTS" id="PR01182">
    <property type="entry name" value="ORNDCRBXLASE"/>
</dbReference>
<comment type="similarity">
    <text evidence="2">Belongs to the Orn/Lys/Arg decarboxylase class-II family.</text>
</comment>
<keyword evidence="3 5" id="KW-0663">Pyridoxal phosphate</keyword>